<dbReference type="Pfam" id="PF02687">
    <property type="entry name" value="FtsX"/>
    <property type="match status" value="2"/>
</dbReference>
<gene>
    <name evidence="9" type="ORF">HNQ92_003765</name>
</gene>
<comment type="subcellular location">
    <subcellularLocation>
        <location evidence="1">Cell membrane</location>
        <topology evidence="1">Multi-pass membrane protein</topology>
    </subcellularLocation>
</comment>
<evidence type="ECO:0000313" key="9">
    <source>
        <dbReference type="EMBL" id="MBB5285605.1"/>
    </source>
</evidence>
<keyword evidence="3 6" id="KW-0812">Transmembrane</keyword>
<evidence type="ECO:0000256" key="4">
    <source>
        <dbReference type="ARBA" id="ARBA00022989"/>
    </source>
</evidence>
<dbReference type="PANTHER" id="PTHR30572:SF18">
    <property type="entry name" value="ABC-TYPE MACROLIDE FAMILY EXPORT SYSTEM PERMEASE COMPONENT 2"/>
    <property type="match status" value="1"/>
</dbReference>
<feature type="domain" description="ABC3 transporter permease C-terminal" evidence="7">
    <location>
        <begin position="295"/>
        <end position="408"/>
    </location>
</feature>
<dbReference type="Pfam" id="PF12704">
    <property type="entry name" value="MacB_PCD"/>
    <property type="match status" value="2"/>
</dbReference>
<evidence type="ECO:0000256" key="1">
    <source>
        <dbReference type="ARBA" id="ARBA00004651"/>
    </source>
</evidence>
<proteinExistence type="predicted"/>
<feature type="domain" description="MacB-like periplasmic core" evidence="8">
    <location>
        <begin position="20"/>
        <end position="250"/>
    </location>
</feature>
<accession>A0A840TRR1</accession>
<dbReference type="InterPro" id="IPR025857">
    <property type="entry name" value="MacB_PCD"/>
</dbReference>
<feature type="transmembrane region" description="Helical" evidence="6">
    <location>
        <begin position="673"/>
        <end position="697"/>
    </location>
</feature>
<feature type="transmembrane region" description="Helical" evidence="6">
    <location>
        <begin position="384"/>
        <end position="406"/>
    </location>
</feature>
<evidence type="ECO:0000259" key="8">
    <source>
        <dbReference type="Pfam" id="PF12704"/>
    </source>
</evidence>
<organism evidence="9 10">
    <name type="scientific">Rhabdobacter roseus</name>
    <dbReference type="NCBI Taxonomy" id="1655419"/>
    <lineage>
        <taxon>Bacteria</taxon>
        <taxon>Pseudomonadati</taxon>
        <taxon>Bacteroidota</taxon>
        <taxon>Cytophagia</taxon>
        <taxon>Cytophagales</taxon>
        <taxon>Cytophagaceae</taxon>
        <taxon>Rhabdobacter</taxon>
    </lineage>
</organism>
<keyword evidence="10" id="KW-1185">Reference proteome</keyword>
<sequence length="796" mass="87712">MLRNSLLLFWRTVARQPWLSGLNLAGLTLGMAAALGILLYLDFELSYDRSHVHADRIYRIETRAIQTREKVLEVGWHSTPANLGSLAQQEYAGVAAYVRFFKYWKDDFMSFQYQDKTISEAQVYAADSSVFDVFSYEFVEGTSRKALDGPAKIVLSESLARRIFGPRQALGQTLRSNLSTTTQTDGQRLSLLVTGVYRDLPRNGHRVPEALISAQTDPDLDQYYFNQFNTATYLLLQPGVDPAALASDLSGLYTKYLNPEREPVLVSATHELLPLAAIHLAETGGYTYLYIFGAVGLLMLFLALISYVNLVTAQASKRALEIGVRKVMGSSRRQVAGQFLTESLAFTLLALVAGVALLSVSSGYLNEVLGLQLDARQLARPPLLAGMLALAVGLGTLGGSYPALVLSSLRPVVVLKGGLVKGATLRTVLVGVQFGVVLFVLGCTALIYDQLRYLQRKNLGFDQEQILRLSRPGEVEAEPWEVFKKQLRQSTYVVSAGSADFLPGTDDMVKGPISAEGTTGPEPQLVRRGRVDADFLSTMGIRLVAGRNFLPDAPADATRAAIINQTLARQFGLAEPLGAKIRLGDQGNPNYLEVVGVMEDFHQSSLHQPIEPQLLLLRPSDQLVVKVGEDLPKAMAQLESTWQRLFPQVPFTYRFLEEALQDGYRTDQLRGRIFLAFSFLTLFIAALGLFGLAAFIARQRAREIGIRKVLGAGLGPMVLLLTREYLLLIGGAALPAFGAAWYVVDQWLDNFAFRTAFNYPLLALVLLFTLLLTLLITGLHAWRTARRNPVSVLRSE</sequence>
<feature type="transmembrane region" description="Helical" evidence="6">
    <location>
        <begin position="725"/>
        <end position="744"/>
    </location>
</feature>
<evidence type="ECO:0000256" key="5">
    <source>
        <dbReference type="ARBA" id="ARBA00023136"/>
    </source>
</evidence>
<evidence type="ECO:0000259" key="7">
    <source>
        <dbReference type="Pfam" id="PF02687"/>
    </source>
</evidence>
<keyword evidence="4 6" id="KW-1133">Transmembrane helix</keyword>
<dbReference type="InterPro" id="IPR003838">
    <property type="entry name" value="ABC3_permease_C"/>
</dbReference>
<protein>
    <submittedName>
        <fullName evidence="9">Putative ABC transport system permease protein</fullName>
    </submittedName>
</protein>
<dbReference type="RefSeq" id="WP_184175949.1">
    <property type="nucleotide sequence ID" value="NZ_JACHGF010000006.1"/>
</dbReference>
<dbReference type="AlphaFoldDB" id="A0A840TRR1"/>
<feature type="transmembrane region" description="Helical" evidence="6">
    <location>
        <begin position="20"/>
        <end position="41"/>
    </location>
</feature>
<feature type="transmembrane region" description="Helical" evidence="6">
    <location>
        <begin position="427"/>
        <end position="448"/>
    </location>
</feature>
<keyword evidence="2" id="KW-1003">Cell membrane</keyword>
<feature type="domain" description="ABC3 transporter permease C-terminal" evidence="7">
    <location>
        <begin position="676"/>
        <end position="789"/>
    </location>
</feature>
<evidence type="ECO:0000256" key="6">
    <source>
        <dbReference type="SAM" id="Phobius"/>
    </source>
</evidence>
<feature type="transmembrane region" description="Helical" evidence="6">
    <location>
        <begin position="339"/>
        <end position="364"/>
    </location>
</feature>
<dbReference type="InterPro" id="IPR050250">
    <property type="entry name" value="Macrolide_Exporter_MacB"/>
</dbReference>
<feature type="transmembrane region" description="Helical" evidence="6">
    <location>
        <begin position="756"/>
        <end position="779"/>
    </location>
</feature>
<feature type="transmembrane region" description="Helical" evidence="6">
    <location>
        <begin position="287"/>
        <end position="310"/>
    </location>
</feature>
<evidence type="ECO:0000256" key="2">
    <source>
        <dbReference type="ARBA" id="ARBA00022475"/>
    </source>
</evidence>
<keyword evidence="5 6" id="KW-0472">Membrane</keyword>
<dbReference type="GO" id="GO:0005886">
    <property type="term" value="C:plasma membrane"/>
    <property type="evidence" value="ECO:0007669"/>
    <property type="project" value="UniProtKB-SubCell"/>
</dbReference>
<name>A0A840TRR1_9BACT</name>
<dbReference type="PANTHER" id="PTHR30572">
    <property type="entry name" value="MEMBRANE COMPONENT OF TRANSPORTER-RELATED"/>
    <property type="match status" value="1"/>
</dbReference>
<dbReference type="EMBL" id="JACHGF010000006">
    <property type="protein sequence ID" value="MBB5285605.1"/>
    <property type="molecule type" value="Genomic_DNA"/>
</dbReference>
<dbReference type="Proteomes" id="UP000557307">
    <property type="component" value="Unassembled WGS sequence"/>
</dbReference>
<feature type="domain" description="MacB-like periplasmic core" evidence="8">
    <location>
        <begin position="522"/>
        <end position="607"/>
    </location>
</feature>
<reference evidence="9 10" key="1">
    <citation type="submission" date="2020-08" db="EMBL/GenBank/DDBJ databases">
        <title>Genomic Encyclopedia of Type Strains, Phase IV (KMG-IV): sequencing the most valuable type-strain genomes for metagenomic binning, comparative biology and taxonomic classification.</title>
        <authorList>
            <person name="Goeker M."/>
        </authorList>
    </citation>
    <scope>NUCLEOTIDE SEQUENCE [LARGE SCALE GENOMIC DNA]</scope>
    <source>
        <strain evidence="9 10">DSM 105074</strain>
    </source>
</reference>
<evidence type="ECO:0000313" key="10">
    <source>
        <dbReference type="Proteomes" id="UP000557307"/>
    </source>
</evidence>
<comment type="caution">
    <text evidence="9">The sequence shown here is derived from an EMBL/GenBank/DDBJ whole genome shotgun (WGS) entry which is preliminary data.</text>
</comment>
<dbReference type="GO" id="GO:0022857">
    <property type="term" value="F:transmembrane transporter activity"/>
    <property type="evidence" value="ECO:0007669"/>
    <property type="project" value="TreeGrafter"/>
</dbReference>
<evidence type="ECO:0000256" key="3">
    <source>
        <dbReference type="ARBA" id="ARBA00022692"/>
    </source>
</evidence>